<evidence type="ECO:0000256" key="2">
    <source>
        <dbReference type="ARBA" id="ARBA00023015"/>
    </source>
</evidence>
<proteinExistence type="predicted"/>
<organism evidence="8 9">
    <name type="scientific">Lacibacter cauensis</name>
    <dbReference type="NCBI Taxonomy" id="510947"/>
    <lineage>
        <taxon>Bacteria</taxon>
        <taxon>Pseudomonadati</taxon>
        <taxon>Bacteroidota</taxon>
        <taxon>Chitinophagia</taxon>
        <taxon>Chitinophagales</taxon>
        <taxon>Chitinophagaceae</taxon>
        <taxon>Lacibacter</taxon>
    </lineage>
</organism>
<keyword evidence="2" id="KW-0805">Transcription regulation</keyword>
<dbReference type="SUPFAM" id="SSF52172">
    <property type="entry name" value="CheY-like"/>
    <property type="match status" value="1"/>
</dbReference>
<gene>
    <name evidence="8" type="ORF">IQ13_1595</name>
</gene>
<dbReference type="PANTHER" id="PTHR43214:SF41">
    <property type="entry name" value="NITRATE_NITRITE RESPONSE REGULATOR PROTEIN NARP"/>
    <property type="match status" value="1"/>
</dbReference>
<evidence type="ECO:0000256" key="5">
    <source>
        <dbReference type="PROSITE-ProRule" id="PRU00169"/>
    </source>
</evidence>
<evidence type="ECO:0000256" key="4">
    <source>
        <dbReference type="ARBA" id="ARBA00023163"/>
    </source>
</evidence>
<dbReference type="Pfam" id="PF00196">
    <property type="entry name" value="GerE"/>
    <property type="match status" value="1"/>
</dbReference>
<comment type="caution">
    <text evidence="8">The sequence shown here is derived from an EMBL/GenBank/DDBJ whole genome shotgun (WGS) entry which is preliminary data.</text>
</comment>
<name>A0A562SQS1_9BACT</name>
<dbReference type="Pfam" id="PF00072">
    <property type="entry name" value="Response_reg"/>
    <property type="match status" value="1"/>
</dbReference>
<dbReference type="CDD" id="cd06170">
    <property type="entry name" value="LuxR_C_like"/>
    <property type="match status" value="1"/>
</dbReference>
<keyword evidence="4" id="KW-0804">Transcription</keyword>
<keyword evidence="9" id="KW-1185">Reference proteome</keyword>
<accession>A0A562SQS1</accession>
<dbReference type="SMART" id="SM00448">
    <property type="entry name" value="REC"/>
    <property type="match status" value="1"/>
</dbReference>
<dbReference type="GO" id="GO:0003677">
    <property type="term" value="F:DNA binding"/>
    <property type="evidence" value="ECO:0007669"/>
    <property type="project" value="UniProtKB-KW"/>
</dbReference>
<evidence type="ECO:0000259" key="6">
    <source>
        <dbReference type="PROSITE" id="PS50043"/>
    </source>
</evidence>
<evidence type="ECO:0000313" key="8">
    <source>
        <dbReference type="EMBL" id="TWI83483.1"/>
    </source>
</evidence>
<dbReference type="InterPro" id="IPR016032">
    <property type="entry name" value="Sig_transdc_resp-reg_C-effctor"/>
</dbReference>
<dbReference type="PANTHER" id="PTHR43214">
    <property type="entry name" value="TWO-COMPONENT RESPONSE REGULATOR"/>
    <property type="match status" value="1"/>
</dbReference>
<feature type="domain" description="HTH luxR-type" evidence="6">
    <location>
        <begin position="152"/>
        <end position="217"/>
    </location>
</feature>
<dbReference type="RefSeq" id="WP_144885676.1">
    <property type="nucleotide sequence ID" value="NZ_VLLE01000003.1"/>
</dbReference>
<dbReference type="Gene3D" id="3.40.50.2300">
    <property type="match status" value="1"/>
</dbReference>
<protein>
    <submittedName>
        <fullName evidence="8">LuxR family two component transcriptional regulator</fullName>
    </submittedName>
</protein>
<dbReference type="InterPro" id="IPR039420">
    <property type="entry name" value="WalR-like"/>
</dbReference>
<dbReference type="SUPFAM" id="SSF46894">
    <property type="entry name" value="C-terminal effector domain of the bipartite response regulators"/>
    <property type="match status" value="1"/>
</dbReference>
<dbReference type="EMBL" id="VLLE01000003">
    <property type="protein sequence ID" value="TWI83483.1"/>
    <property type="molecule type" value="Genomic_DNA"/>
</dbReference>
<dbReference type="InterPro" id="IPR011006">
    <property type="entry name" value="CheY-like_superfamily"/>
</dbReference>
<keyword evidence="1 5" id="KW-0597">Phosphoprotein</keyword>
<evidence type="ECO:0000313" key="9">
    <source>
        <dbReference type="Proteomes" id="UP000316167"/>
    </source>
</evidence>
<reference evidence="8 9" key="1">
    <citation type="journal article" date="2015" name="Stand. Genomic Sci.">
        <title>Genomic Encyclopedia of Bacterial and Archaeal Type Strains, Phase III: the genomes of soil and plant-associated and newly described type strains.</title>
        <authorList>
            <person name="Whitman W.B."/>
            <person name="Woyke T."/>
            <person name="Klenk H.P."/>
            <person name="Zhou Y."/>
            <person name="Lilburn T.G."/>
            <person name="Beck B.J."/>
            <person name="De Vos P."/>
            <person name="Vandamme P."/>
            <person name="Eisen J.A."/>
            <person name="Garrity G."/>
            <person name="Hugenholtz P."/>
            <person name="Kyrpides N.C."/>
        </authorList>
    </citation>
    <scope>NUCLEOTIDE SEQUENCE [LARGE SCALE GENOMIC DNA]</scope>
    <source>
        <strain evidence="8 9">CGMCC 1.7271</strain>
    </source>
</reference>
<sequence>MKQQQKIKVALADDHVLLRNGLASVVDGFGEYVVLFQADNGKHFQQQIRAYGEPDIVLMDINMPEMDGYQTAQWLKEHYPLVMVIALSMYDSENAIIKMFKAGAKGYILKDSEPAELKRSLDSVRQKGFYYSELVTGRLIHTINKLGEANAPKKELNSLNDREIEFLRYACTEMTYKEIADKMFLSPRTIDGYRDALFEKLELKTRVGLVMYAIKNGIVTV</sequence>
<dbReference type="SMART" id="SM00421">
    <property type="entry name" value="HTH_LUXR"/>
    <property type="match status" value="1"/>
</dbReference>
<dbReference type="InterPro" id="IPR001789">
    <property type="entry name" value="Sig_transdc_resp-reg_receiver"/>
</dbReference>
<dbReference type="InterPro" id="IPR000792">
    <property type="entry name" value="Tscrpt_reg_LuxR_C"/>
</dbReference>
<keyword evidence="3" id="KW-0238">DNA-binding</keyword>
<dbReference type="AlphaFoldDB" id="A0A562SQS1"/>
<dbReference type="GO" id="GO:0000160">
    <property type="term" value="P:phosphorelay signal transduction system"/>
    <property type="evidence" value="ECO:0007669"/>
    <property type="project" value="InterPro"/>
</dbReference>
<feature type="domain" description="Response regulatory" evidence="7">
    <location>
        <begin position="8"/>
        <end position="125"/>
    </location>
</feature>
<dbReference type="CDD" id="cd17535">
    <property type="entry name" value="REC_NarL-like"/>
    <property type="match status" value="1"/>
</dbReference>
<dbReference type="GO" id="GO:0006355">
    <property type="term" value="P:regulation of DNA-templated transcription"/>
    <property type="evidence" value="ECO:0007669"/>
    <property type="project" value="InterPro"/>
</dbReference>
<dbReference type="Proteomes" id="UP000316167">
    <property type="component" value="Unassembled WGS sequence"/>
</dbReference>
<evidence type="ECO:0000259" key="7">
    <source>
        <dbReference type="PROSITE" id="PS50110"/>
    </source>
</evidence>
<dbReference type="PROSITE" id="PS50043">
    <property type="entry name" value="HTH_LUXR_2"/>
    <property type="match status" value="1"/>
</dbReference>
<dbReference type="OrthoDB" id="9797341at2"/>
<evidence type="ECO:0000256" key="1">
    <source>
        <dbReference type="ARBA" id="ARBA00022553"/>
    </source>
</evidence>
<feature type="modified residue" description="4-aspartylphosphate" evidence="5">
    <location>
        <position position="60"/>
    </location>
</feature>
<dbReference type="InterPro" id="IPR058245">
    <property type="entry name" value="NreC/VraR/RcsB-like_REC"/>
</dbReference>
<dbReference type="PROSITE" id="PS50110">
    <property type="entry name" value="RESPONSE_REGULATORY"/>
    <property type="match status" value="1"/>
</dbReference>
<evidence type="ECO:0000256" key="3">
    <source>
        <dbReference type="ARBA" id="ARBA00023125"/>
    </source>
</evidence>